<keyword evidence="2" id="KW-1185">Reference proteome</keyword>
<gene>
    <name evidence="1" type="ORF">RHMOL_Rhmol01G0033800</name>
</gene>
<protein>
    <submittedName>
        <fullName evidence="1">Uncharacterized protein</fullName>
    </submittedName>
</protein>
<name>A0ACC0Q096_RHOML</name>
<dbReference type="EMBL" id="CM046388">
    <property type="protein sequence ID" value="KAI8570433.1"/>
    <property type="molecule type" value="Genomic_DNA"/>
</dbReference>
<evidence type="ECO:0000313" key="1">
    <source>
        <dbReference type="EMBL" id="KAI8570433.1"/>
    </source>
</evidence>
<sequence>MVLAVCPPQSAPCPYGQYPKKEKLTAWIRGWCCALYTSQPLISTIKVGSHSQLIKSWKSPEDGTYSSKVEDNMSSRHLQMLFNIISLLLFLPSLANSSESQTWIKAGYWFSGSEFPAPDIDSSLFTHLICGYAYINNSTFELLISAPDETNFSNFTNIVRQKNPTVTTLLSIWTQNQNFAAYFSMTSQLSHRSSFIESSIQTARLYGFDGLELNGVKPGTSMNNMTDMRLLFDEWRSAINRESKNSSRSPLILTMEGHYMPSQNSTSYPLDSIRRNLDWVNIRAYDYHSPSKDSFTGAHSALYDPSSNLNTDYGIKEWIRRGLPAKQMVLGLAYYGYSWTLVDPTDNGIGSPARGTIENDGGTMNYKYIRSFWKCDGEKVLYNSTYVTNYCVTSSSIWIGYDDVEAIRTKVSYAREKGLLGYTVFHVPNDYNWELSKAESLKHTYRKGNKPTPAAQGKDQENNRLLWAILLPTIAIVTLLLGTLTWFFRRRLFKWKVLVTRKMAIRPQKKSQYPNLQEFSFADIKAATRNFSHENKLGEGGYGPVYKGKLRDGEEVAVKRLSESSKQGQEEFINEVTLTAKLQHVNLVRLLGFCTEREEKLLIYEYMPNKSLDFYLYDPVRRAQLDWEKRVSIIQGVTQGLLYLQEYSRLTIIHRDLKASNILLDNDMTPKIADFGLAKIFQKNEHEANTDRIVGTYGYIPPEYAKRGIYSTKYDVYSFGVLLLQIISGKKNTCLYGPDNNLHLLECAYEFWKDGKSMEFMDPLMDDTNSACKLVRCMQVALLCVQENWEDRPSMLEVYSMLKNEIEDLPTPKRHAFAATKDMDEENYLKSTEETCSVNYATMSWDMPR</sequence>
<comment type="caution">
    <text evidence="1">The sequence shown here is derived from an EMBL/GenBank/DDBJ whole genome shotgun (WGS) entry which is preliminary data.</text>
</comment>
<accession>A0ACC0Q096</accession>
<evidence type="ECO:0000313" key="2">
    <source>
        <dbReference type="Proteomes" id="UP001062846"/>
    </source>
</evidence>
<organism evidence="1 2">
    <name type="scientific">Rhododendron molle</name>
    <name type="common">Chinese azalea</name>
    <name type="synonym">Azalea mollis</name>
    <dbReference type="NCBI Taxonomy" id="49168"/>
    <lineage>
        <taxon>Eukaryota</taxon>
        <taxon>Viridiplantae</taxon>
        <taxon>Streptophyta</taxon>
        <taxon>Embryophyta</taxon>
        <taxon>Tracheophyta</taxon>
        <taxon>Spermatophyta</taxon>
        <taxon>Magnoliopsida</taxon>
        <taxon>eudicotyledons</taxon>
        <taxon>Gunneridae</taxon>
        <taxon>Pentapetalae</taxon>
        <taxon>asterids</taxon>
        <taxon>Ericales</taxon>
        <taxon>Ericaceae</taxon>
        <taxon>Ericoideae</taxon>
        <taxon>Rhodoreae</taxon>
        <taxon>Rhododendron</taxon>
    </lineage>
</organism>
<dbReference type="Proteomes" id="UP001062846">
    <property type="component" value="Chromosome 1"/>
</dbReference>
<reference evidence="1" key="1">
    <citation type="submission" date="2022-02" db="EMBL/GenBank/DDBJ databases">
        <title>Plant Genome Project.</title>
        <authorList>
            <person name="Zhang R.-G."/>
        </authorList>
    </citation>
    <scope>NUCLEOTIDE SEQUENCE</scope>
    <source>
        <strain evidence="1">AT1</strain>
    </source>
</reference>
<proteinExistence type="predicted"/>